<evidence type="ECO:0000313" key="2">
    <source>
        <dbReference type="Proteomes" id="UP001497535"/>
    </source>
</evidence>
<proteinExistence type="predicted"/>
<evidence type="ECO:0000313" key="1">
    <source>
        <dbReference type="EMBL" id="CAK5121264.1"/>
    </source>
</evidence>
<accession>A0ACB1B3W6</accession>
<name>A0ACB1B3W6_MELEN</name>
<gene>
    <name evidence="1" type="ORF">MENTE1834_LOCUS46992</name>
</gene>
<protein>
    <submittedName>
        <fullName evidence="1">Uncharacterized protein</fullName>
    </submittedName>
</protein>
<reference evidence="1" key="1">
    <citation type="submission" date="2023-11" db="EMBL/GenBank/DDBJ databases">
        <authorList>
            <person name="Poullet M."/>
        </authorList>
    </citation>
    <scope>NUCLEOTIDE SEQUENCE</scope>
    <source>
        <strain evidence="1">E1834</strain>
    </source>
</reference>
<keyword evidence="2" id="KW-1185">Reference proteome</keyword>
<dbReference type="Proteomes" id="UP001497535">
    <property type="component" value="Unassembled WGS sequence"/>
</dbReference>
<organism evidence="1 2">
    <name type="scientific">Meloidogyne enterolobii</name>
    <name type="common">Root-knot nematode worm</name>
    <name type="synonym">Meloidogyne mayaguensis</name>
    <dbReference type="NCBI Taxonomy" id="390850"/>
    <lineage>
        <taxon>Eukaryota</taxon>
        <taxon>Metazoa</taxon>
        <taxon>Ecdysozoa</taxon>
        <taxon>Nematoda</taxon>
        <taxon>Chromadorea</taxon>
        <taxon>Rhabditida</taxon>
        <taxon>Tylenchina</taxon>
        <taxon>Tylenchomorpha</taxon>
        <taxon>Tylenchoidea</taxon>
        <taxon>Meloidogynidae</taxon>
        <taxon>Meloidogyninae</taxon>
        <taxon>Meloidogyne</taxon>
    </lineage>
</organism>
<sequence length="269" mass="31930">MDCRSIKERNYFLEKPLSTEEGKYPLAYARIVYKDYRILEAELATNYRPQNWYCFAIDSKARELFGKRVRSLAKCFKNIIIPNIRYPVDRDGHYMANAFMSCLEELSKKQYKWEYVFTLQNDDIQIKTNEEIIQILKWLGGANDVEYEFRNQDKQNMIKSLHNKFNWTFKDLNLFRDDKLNNQVDTKGKPLSLKLSKGYVQTSLARPFVDFIVQKINLDKIIRQLNSWNYGADELFFQTLTASDDLKAPNAFTHKCLDKKVDVPYITRF</sequence>
<comment type="caution">
    <text evidence="1">The sequence shown here is derived from an EMBL/GenBank/DDBJ whole genome shotgun (WGS) entry which is preliminary data.</text>
</comment>
<dbReference type="EMBL" id="CAVMJV010000180">
    <property type="protein sequence ID" value="CAK5121264.1"/>
    <property type="molecule type" value="Genomic_DNA"/>
</dbReference>